<protein>
    <submittedName>
        <fullName evidence="1">Uncharacterized protein</fullName>
    </submittedName>
</protein>
<evidence type="ECO:0000313" key="2">
    <source>
        <dbReference type="Proteomes" id="UP000008634"/>
    </source>
</evidence>
<dbReference type="AlphaFoldDB" id="E6X8M3"/>
<gene>
    <name evidence="1" type="ordered locus">Celal_0264</name>
</gene>
<name>E6X8M3_CELAD</name>
<dbReference type="STRING" id="688270.Celal_0264"/>
<dbReference type="EMBL" id="CP002453">
    <property type="protein sequence ID" value="ADV47610.1"/>
    <property type="molecule type" value="Genomic_DNA"/>
</dbReference>
<proteinExistence type="predicted"/>
<keyword evidence="2" id="KW-1185">Reference proteome</keyword>
<dbReference type="HOGENOM" id="CLU_2823208_0_0_10"/>
<accession>E6X8M3</accession>
<dbReference type="KEGG" id="cao:Celal_0264"/>
<evidence type="ECO:0000313" key="1">
    <source>
        <dbReference type="EMBL" id="ADV47610.1"/>
    </source>
</evidence>
<organism evidence="1 2">
    <name type="scientific">Cellulophaga algicola (strain DSM 14237 / IC166 / ACAM 630)</name>
    <dbReference type="NCBI Taxonomy" id="688270"/>
    <lineage>
        <taxon>Bacteria</taxon>
        <taxon>Pseudomonadati</taxon>
        <taxon>Bacteroidota</taxon>
        <taxon>Flavobacteriia</taxon>
        <taxon>Flavobacteriales</taxon>
        <taxon>Flavobacteriaceae</taxon>
        <taxon>Cellulophaga</taxon>
    </lineage>
</organism>
<dbReference type="Proteomes" id="UP000008634">
    <property type="component" value="Chromosome"/>
</dbReference>
<sequence>MEGFVHMINIEKYSELVTNNKIYMNFHYDMYISTVVYRELYKFNLEKGAKLLEVIFLNRFSNLIRL</sequence>
<reference evidence="1 2" key="1">
    <citation type="journal article" date="2010" name="Stand. Genomic Sci.">
        <title>Complete genome sequence of Cellulophaga algicola type strain (IC166).</title>
        <authorList>
            <person name="Abt B."/>
            <person name="Lu M."/>
            <person name="Misra M."/>
            <person name="Han C."/>
            <person name="Nolan M."/>
            <person name="Lucas S."/>
            <person name="Hammon N."/>
            <person name="Deshpande S."/>
            <person name="Cheng J.F."/>
            <person name="Tapia R."/>
            <person name="Goodwin L."/>
            <person name="Pitluck S."/>
            <person name="Liolios K."/>
            <person name="Pagani I."/>
            <person name="Ivanova N."/>
            <person name="Mavromatis K."/>
            <person name="Ovchinikova G."/>
            <person name="Pati A."/>
            <person name="Chen A."/>
            <person name="Palaniappan K."/>
            <person name="Land M."/>
            <person name="Hauser L."/>
            <person name="Chang Y.J."/>
            <person name="Jeffries C.D."/>
            <person name="Detter J.C."/>
            <person name="Brambilla E."/>
            <person name="Rohde M."/>
            <person name="Tindall B.J."/>
            <person name="Goker M."/>
            <person name="Woyke T."/>
            <person name="Bristow J."/>
            <person name="Eisen J.A."/>
            <person name="Markowitz V."/>
            <person name="Hugenholtz P."/>
            <person name="Kyrpides N.C."/>
            <person name="Klenk H.P."/>
            <person name="Lapidus A."/>
        </authorList>
    </citation>
    <scope>NUCLEOTIDE SEQUENCE [LARGE SCALE GENOMIC DNA]</scope>
    <source>
        <strain evidence="2">DSM 14237 / IC166 / ACAM 630</strain>
    </source>
</reference>